<feature type="compositionally biased region" description="Basic and acidic residues" evidence="5">
    <location>
        <begin position="207"/>
        <end position="242"/>
    </location>
</feature>
<evidence type="ECO:0000256" key="1">
    <source>
        <dbReference type="ARBA" id="ARBA00004123"/>
    </source>
</evidence>
<dbReference type="Pfam" id="PF09507">
    <property type="entry name" value="CDC27"/>
    <property type="match status" value="1"/>
</dbReference>
<reference evidence="6 7" key="1">
    <citation type="journal article" date="2018" name="Mol. Ecol.">
        <title>The obligate alkalophilic soda-lake fungus Sodiomyces alkalinus has shifted to a protein diet.</title>
        <authorList>
            <person name="Grum-Grzhimaylo A.A."/>
            <person name="Falkoski D.L."/>
            <person name="van den Heuvel J."/>
            <person name="Valero-Jimenez C.A."/>
            <person name="Min B."/>
            <person name="Choi I.G."/>
            <person name="Lipzen A."/>
            <person name="Daum C.G."/>
            <person name="Aanen D.K."/>
            <person name="Tsang A."/>
            <person name="Henrissat B."/>
            <person name="Bilanenko E.N."/>
            <person name="de Vries R.P."/>
            <person name="van Kan J.A.L."/>
            <person name="Grigoriev I.V."/>
            <person name="Debets A.J.M."/>
        </authorList>
    </citation>
    <scope>NUCLEOTIDE SEQUENCE [LARGE SCALE GENOMIC DNA]</scope>
    <source>
        <strain evidence="6 7">F11</strain>
    </source>
</reference>
<dbReference type="Proteomes" id="UP000272025">
    <property type="component" value="Unassembled WGS sequence"/>
</dbReference>
<sequence>MLIFRVATMEDYKKYLAERLFTEDKMVTYRTLSRALKVHVNVAKAMLYDFHRWQNAMTHGKVHATYLVYGTKKPEMQDDGDVEMSGSSREGNTDEEVFTQTLSLASQDRLSEVLSTYQHVTSFQVYSLSAHPLKQVQLLSDVTREVLDYSHEDSAERSKQYGSMFNAHMRKRDRHGKRPQAAPVSSANPVEKKAAITPASSSSGPKKPTEKTTEKTTEKPTEAAAKVKEEPKDTAVKEEKPPAKTRKAAPPTLKRGASSSSGGIMSAFSKAVAKASSKSASASSTPKPEEQTTPVLSDDGEDDSEAVPAPKKVADDTAARAKKQREDELRLMMEESDGEESEQKEEDEEMGEDAPIEEAPEPEVEAEAEAEAEAEPEAKTKSKKREAEPTEIISASGDGRRRGRRRVMKKKQTVDSQGYLVTIQEPGWESFSEDETPSTPASAPAPAPAPTSSKAKISSTSSPAGSQSSKGKKAGARSQGSIMSFFSKK</sequence>
<dbReference type="InterPro" id="IPR041913">
    <property type="entry name" value="POLD3_sf"/>
</dbReference>
<dbReference type="STRING" id="1314773.A0A3N2Q501"/>
<feature type="compositionally biased region" description="Basic and acidic residues" evidence="5">
    <location>
        <begin position="376"/>
        <end position="388"/>
    </location>
</feature>
<gene>
    <name evidence="6" type="ORF">SODALDRAFT_347001</name>
</gene>
<feature type="compositionally biased region" description="Low complexity" evidence="5">
    <location>
        <begin position="248"/>
        <end position="284"/>
    </location>
</feature>
<name>A0A3N2Q501_SODAK</name>
<dbReference type="GeneID" id="39581757"/>
<dbReference type="RefSeq" id="XP_028469659.1">
    <property type="nucleotide sequence ID" value="XM_028613279.1"/>
</dbReference>
<dbReference type="Gene3D" id="3.90.1030.20">
    <property type="entry name" value="DNA polymerase delta, p66 (Cdc27) subunit, wHTH domain"/>
    <property type="match status" value="1"/>
</dbReference>
<dbReference type="OrthoDB" id="514823at2759"/>
<feature type="compositionally biased region" description="Basic residues" evidence="5">
    <location>
        <begin position="401"/>
        <end position="411"/>
    </location>
</feature>
<dbReference type="InterPro" id="IPR019038">
    <property type="entry name" value="POLD3"/>
</dbReference>
<protein>
    <recommendedName>
        <fullName evidence="2">DNA polymerase delta subunit 3</fullName>
    </recommendedName>
</protein>
<feature type="compositionally biased region" description="Acidic residues" evidence="5">
    <location>
        <begin position="334"/>
        <end position="375"/>
    </location>
</feature>
<dbReference type="GO" id="GO:0006271">
    <property type="term" value="P:DNA strand elongation involved in DNA replication"/>
    <property type="evidence" value="ECO:0007669"/>
    <property type="project" value="TreeGrafter"/>
</dbReference>
<feature type="compositionally biased region" description="Low complexity" evidence="5">
    <location>
        <begin position="450"/>
        <end position="469"/>
    </location>
</feature>
<evidence type="ECO:0000313" key="6">
    <source>
        <dbReference type="EMBL" id="ROT41853.1"/>
    </source>
</evidence>
<keyword evidence="7" id="KW-1185">Reference proteome</keyword>
<dbReference type="GO" id="GO:0003887">
    <property type="term" value="F:DNA-directed DNA polymerase activity"/>
    <property type="evidence" value="ECO:0007669"/>
    <property type="project" value="TreeGrafter"/>
</dbReference>
<feature type="compositionally biased region" description="Basic and acidic residues" evidence="5">
    <location>
        <begin position="312"/>
        <end position="333"/>
    </location>
</feature>
<evidence type="ECO:0000256" key="3">
    <source>
        <dbReference type="ARBA" id="ARBA00022705"/>
    </source>
</evidence>
<dbReference type="GO" id="GO:0006297">
    <property type="term" value="P:nucleotide-excision repair, DNA gap filling"/>
    <property type="evidence" value="ECO:0007669"/>
    <property type="project" value="TreeGrafter"/>
</dbReference>
<dbReference type="GO" id="GO:0043625">
    <property type="term" value="C:delta DNA polymerase complex"/>
    <property type="evidence" value="ECO:0007669"/>
    <property type="project" value="InterPro"/>
</dbReference>
<dbReference type="AlphaFoldDB" id="A0A3N2Q501"/>
<dbReference type="PANTHER" id="PTHR17598:SF13">
    <property type="entry name" value="DNA POLYMERASE DELTA SUBUNIT 3"/>
    <property type="match status" value="1"/>
</dbReference>
<keyword evidence="3" id="KW-0235">DNA replication</keyword>
<keyword evidence="4" id="KW-0539">Nucleus</keyword>
<comment type="subcellular location">
    <subcellularLocation>
        <location evidence="1">Nucleus</location>
    </subcellularLocation>
</comment>
<dbReference type="EMBL" id="ML119051">
    <property type="protein sequence ID" value="ROT41853.1"/>
    <property type="molecule type" value="Genomic_DNA"/>
</dbReference>
<accession>A0A3N2Q501</accession>
<proteinExistence type="predicted"/>
<evidence type="ECO:0000313" key="7">
    <source>
        <dbReference type="Proteomes" id="UP000272025"/>
    </source>
</evidence>
<evidence type="ECO:0000256" key="4">
    <source>
        <dbReference type="ARBA" id="ARBA00023242"/>
    </source>
</evidence>
<dbReference type="PANTHER" id="PTHR17598">
    <property type="entry name" value="DNA POLYMERASE DELTA SUBUNIT 3"/>
    <property type="match status" value="1"/>
</dbReference>
<feature type="region of interest" description="Disordered" evidence="5">
    <location>
        <begin position="170"/>
        <end position="489"/>
    </location>
</feature>
<dbReference type="GO" id="GO:1904161">
    <property type="term" value="P:DNA synthesis involved in UV-damage excision repair"/>
    <property type="evidence" value="ECO:0007669"/>
    <property type="project" value="TreeGrafter"/>
</dbReference>
<evidence type="ECO:0000256" key="2">
    <source>
        <dbReference type="ARBA" id="ARBA00017589"/>
    </source>
</evidence>
<evidence type="ECO:0000256" key="5">
    <source>
        <dbReference type="SAM" id="MobiDB-lite"/>
    </source>
</evidence>
<organism evidence="6 7">
    <name type="scientific">Sodiomyces alkalinus (strain CBS 110278 / VKM F-3762 / F11)</name>
    <name type="common">Alkaliphilic filamentous fungus</name>
    <dbReference type="NCBI Taxonomy" id="1314773"/>
    <lineage>
        <taxon>Eukaryota</taxon>
        <taxon>Fungi</taxon>
        <taxon>Dikarya</taxon>
        <taxon>Ascomycota</taxon>
        <taxon>Pezizomycotina</taxon>
        <taxon>Sordariomycetes</taxon>
        <taxon>Hypocreomycetidae</taxon>
        <taxon>Glomerellales</taxon>
        <taxon>Plectosphaerellaceae</taxon>
        <taxon>Sodiomyces</taxon>
    </lineage>
</organism>